<dbReference type="Pfam" id="PF01423">
    <property type="entry name" value="LSM"/>
    <property type="match status" value="1"/>
</dbReference>
<reference evidence="8 9" key="1">
    <citation type="submission" date="2024-06" db="EMBL/GenBank/DDBJ databases">
        <authorList>
            <person name="Kraege A."/>
            <person name="Thomma B."/>
        </authorList>
    </citation>
    <scope>NUCLEOTIDE SEQUENCE [LARGE SCALE GENOMIC DNA]</scope>
</reference>
<dbReference type="SMART" id="SM00651">
    <property type="entry name" value="Sm"/>
    <property type="match status" value="1"/>
</dbReference>
<evidence type="ECO:0000256" key="5">
    <source>
        <dbReference type="ARBA" id="ARBA00023274"/>
    </source>
</evidence>
<dbReference type="SUPFAM" id="SSF50182">
    <property type="entry name" value="Sm-like ribonucleoproteins"/>
    <property type="match status" value="1"/>
</dbReference>
<comment type="function">
    <text evidence="6">Component of the cytoplasmic LSM1-LSM7 complex which is involved in mRNA degradation.</text>
</comment>
<dbReference type="CDD" id="cd01728">
    <property type="entry name" value="LSm1"/>
    <property type="match status" value="1"/>
</dbReference>
<dbReference type="Gene3D" id="2.30.30.100">
    <property type="match status" value="1"/>
</dbReference>
<protein>
    <recommendedName>
        <fullName evidence="6">U6 snRNA-associated Sm-like protein LSm1</fullName>
    </recommendedName>
</protein>
<dbReference type="InterPro" id="IPR034104">
    <property type="entry name" value="Lsm1"/>
</dbReference>
<dbReference type="EMBL" id="CAXHTA020000005">
    <property type="protein sequence ID" value="CAL5221532.1"/>
    <property type="molecule type" value="Genomic_DNA"/>
</dbReference>
<dbReference type="PROSITE" id="PS52002">
    <property type="entry name" value="SM"/>
    <property type="match status" value="1"/>
</dbReference>
<dbReference type="InterPro" id="IPR010920">
    <property type="entry name" value="LSM_dom_sf"/>
</dbReference>
<dbReference type="InterPro" id="IPR047575">
    <property type="entry name" value="Sm"/>
</dbReference>
<dbReference type="PANTHER" id="PTHR15588">
    <property type="entry name" value="LSM1"/>
    <property type="match status" value="1"/>
</dbReference>
<gene>
    <name evidence="8" type="primary">g3740</name>
    <name evidence="6" type="synonym">LSM1</name>
    <name evidence="8" type="ORF">VP750_LOCUS3191</name>
</gene>
<keyword evidence="3 6" id="KW-0507">mRNA processing</keyword>
<evidence type="ECO:0000256" key="6">
    <source>
        <dbReference type="RuleBase" id="RU365047"/>
    </source>
</evidence>
<dbReference type="Proteomes" id="UP001497392">
    <property type="component" value="Unassembled WGS sequence"/>
</dbReference>
<dbReference type="InterPro" id="IPR044642">
    <property type="entry name" value="PTHR15588"/>
</dbReference>
<evidence type="ECO:0000256" key="2">
    <source>
        <dbReference type="ARBA" id="ARBA00022490"/>
    </source>
</evidence>
<evidence type="ECO:0000313" key="9">
    <source>
        <dbReference type="Proteomes" id="UP001497392"/>
    </source>
</evidence>
<keyword evidence="9" id="KW-1185">Reference proteome</keyword>
<keyword evidence="5 6" id="KW-0687">Ribonucleoprotein</keyword>
<evidence type="ECO:0000256" key="4">
    <source>
        <dbReference type="ARBA" id="ARBA00022884"/>
    </source>
</evidence>
<evidence type="ECO:0000259" key="7">
    <source>
        <dbReference type="PROSITE" id="PS52002"/>
    </source>
</evidence>
<feature type="domain" description="Sm" evidence="7">
    <location>
        <begin position="9"/>
        <end position="84"/>
    </location>
</feature>
<keyword evidence="4 6" id="KW-0694">RNA-binding</keyword>
<comment type="similarity">
    <text evidence="1 6">Belongs to the snRNP Sm proteins family.</text>
</comment>
<comment type="subcellular location">
    <subcellularLocation>
        <location evidence="6">Cytoplasm</location>
    </subcellularLocation>
    <subcellularLocation>
        <location evidence="6">Cytoplasm</location>
        <location evidence="6">P-body</location>
    </subcellularLocation>
</comment>
<accession>A0ABP1FVP4</accession>
<sequence length="126" mass="14101">MNLDDRVPPPGAALVEDLDKRLLVQLRDGRKLIGTLRSFDQFANLVLEGAVERIVVGNLYAEDPLGLYVVRGENVVLLGDIDGADDPPAVLQKVSIQDIRQAQRAEKEQEKIKKSMKARMDFLDFE</sequence>
<proteinExistence type="inferred from homology"/>
<dbReference type="InterPro" id="IPR001163">
    <property type="entry name" value="Sm_dom_euk/arc"/>
</dbReference>
<keyword evidence="2 6" id="KW-0963">Cytoplasm</keyword>
<organism evidence="8 9">
    <name type="scientific">Coccomyxa viridis</name>
    <dbReference type="NCBI Taxonomy" id="1274662"/>
    <lineage>
        <taxon>Eukaryota</taxon>
        <taxon>Viridiplantae</taxon>
        <taxon>Chlorophyta</taxon>
        <taxon>core chlorophytes</taxon>
        <taxon>Trebouxiophyceae</taxon>
        <taxon>Trebouxiophyceae incertae sedis</taxon>
        <taxon>Coccomyxaceae</taxon>
        <taxon>Coccomyxa</taxon>
    </lineage>
</organism>
<dbReference type="PANTHER" id="PTHR15588:SF8">
    <property type="entry name" value="U6 SNRNA-ASSOCIATED SM-LIKE PROTEIN LSM1"/>
    <property type="match status" value="1"/>
</dbReference>
<comment type="caution">
    <text evidence="8">The sequence shown here is derived from an EMBL/GenBank/DDBJ whole genome shotgun (WGS) entry which is preliminary data.</text>
</comment>
<evidence type="ECO:0000256" key="3">
    <source>
        <dbReference type="ARBA" id="ARBA00022664"/>
    </source>
</evidence>
<name>A0ABP1FVP4_9CHLO</name>
<evidence type="ECO:0000313" key="8">
    <source>
        <dbReference type="EMBL" id="CAL5221532.1"/>
    </source>
</evidence>
<evidence type="ECO:0000256" key="1">
    <source>
        <dbReference type="ARBA" id="ARBA00006850"/>
    </source>
</evidence>
<comment type="subunit">
    <text evidence="6">Component of the heptameric LSM1-LSM7 complex that forms a seven-membered ring structure with a donut shape.</text>
</comment>